<name>A0A7W9HIC1_9PSEU</name>
<comment type="caution">
    <text evidence="1">The sequence shown here is derived from an EMBL/GenBank/DDBJ whole genome shotgun (WGS) entry which is preliminary data.</text>
</comment>
<dbReference type="EMBL" id="JACHMO010000001">
    <property type="protein sequence ID" value="MBB5802685.1"/>
    <property type="molecule type" value="Genomic_DNA"/>
</dbReference>
<organism evidence="1 2">
    <name type="scientific">Saccharothrix ecbatanensis</name>
    <dbReference type="NCBI Taxonomy" id="1105145"/>
    <lineage>
        <taxon>Bacteria</taxon>
        <taxon>Bacillati</taxon>
        <taxon>Actinomycetota</taxon>
        <taxon>Actinomycetes</taxon>
        <taxon>Pseudonocardiales</taxon>
        <taxon>Pseudonocardiaceae</taxon>
        <taxon>Saccharothrix</taxon>
    </lineage>
</organism>
<evidence type="ECO:0000313" key="2">
    <source>
        <dbReference type="Proteomes" id="UP000552097"/>
    </source>
</evidence>
<gene>
    <name evidence="1" type="ORF">F4560_002453</name>
</gene>
<accession>A0A7W9HIC1</accession>
<proteinExistence type="predicted"/>
<keyword evidence="2" id="KW-1185">Reference proteome</keyword>
<sequence>MPVWCHLTAAAVLSGGLVPAVSRRSSHLHSRPPVVADRRVGEDGYFIAGSSNWAGGALRGALAPAGRG</sequence>
<dbReference type="AlphaFoldDB" id="A0A7W9HIC1"/>
<reference evidence="1 2" key="1">
    <citation type="submission" date="2020-08" db="EMBL/GenBank/DDBJ databases">
        <title>Sequencing the genomes of 1000 actinobacteria strains.</title>
        <authorList>
            <person name="Klenk H.-P."/>
        </authorList>
    </citation>
    <scope>NUCLEOTIDE SEQUENCE [LARGE SCALE GENOMIC DNA]</scope>
    <source>
        <strain evidence="1 2">DSM 45486</strain>
    </source>
</reference>
<evidence type="ECO:0000313" key="1">
    <source>
        <dbReference type="EMBL" id="MBB5802685.1"/>
    </source>
</evidence>
<dbReference type="RefSeq" id="WP_184919547.1">
    <property type="nucleotide sequence ID" value="NZ_JACHMO010000001.1"/>
</dbReference>
<dbReference type="Proteomes" id="UP000552097">
    <property type="component" value="Unassembled WGS sequence"/>
</dbReference>
<protein>
    <submittedName>
        <fullName evidence="1">Uncharacterized protein</fullName>
    </submittedName>
</protein>